<name>A0ABT5Y462_9FLAO</name>
<organism evidence="2 3">
    <name type="scientific">Flagellimonas yonaguniensis</name>
    <dbReference type="NCBI Taxonomy" id="3031325"/>
    <lineage>
        <taxon>Bacteria</taxon>
        <taxon>Pseudomonadati</taxon>
        <taxon>Bacteroidota</taxon>
        <taxon>Flavobacteriia</taxon>
        <taxon>Flavobacteriales</taxon>
        <taxon>Flavobacteriaceae</taxon>
        <taxon>Flagellimonas</taxon>
    </lineage>
</organism>
<reference evidence="2 3" key="1">
    <citation type="submission" date="2023-03" db="EMBL/GenBank/DDBJ databases">
        <title>Muricauda XX sp. nov. and Muricauda XXX sp. nov., two novel species isolated from Okinawa Trough.</title>
        <authorList>
            <person name="Cao W."/>
            <person name="Deng X."/>
        </authorList>
    </citation>
    <scope>NUCLEOTIDE SEQUENCE [LARGE SCALE GENOMIC DNA]</scope>
    <source>
        <strain evidence="2 3">334s03</strain>
    </source>
</reference>
<protein>
    <submittedName>
        <fullName evidence="2">Uncharacterized protein</fullName>
    </submittedName>
</protein>
<dbReference type="EMBL" id="JARFVB010000022">
    <property type="protein sequence ID" value="MDF0718234.1"/>
    <property type="molecule type" value="Genomic_DNA"/>
</dbReference>
<gene>
    <name evidence="2" type="ORF">PY092_18880</name>
</gene>
<proteinExistence type="predicted"/>
<comment type="caution">
    <text evidence="2">The sequence shown here is derived from an EMBL/GenBank/DDBJ whole genome shotgun (WGS) entry which is preliminary data.</text>
</comment>
<evidence type="ECO:0000313" key="2">
    <source>
        <dbReference type="EMBL" id="MDF0718234.1"/>
    </source>
</evidence>
<keyword evidence="3" id="KW-1185">Reference proteome</keyword>
<feature type="transmembrane region" description="Helical" evidence="1">
    <location>
        <begin position="6"/>
        <end position="27"/>
    </location>
</feature>
<sequence length="59" mass="6358">MEVFEIIAGACSILSLLVSLFVANKVVQIKNSIKILKKNHVSVSGDDNITSGRDTKIKA</sequence>
<keyword evidence="1" id="KW-0812">Transmembrane</keyword>
<evidence type="ECO:0000313" key="3">
    <source>
        <dbReference type="Proteomes" id="UP001221366"/>
    </source>
</evidence>
<dbReference type="RefSeq" id="WP_275617295.1">
    <property type="nucleotide sequence ID" value="NZ_JARFVB010000022.1"/>
</dbReference>
<keyword evidence="1" id="KW-1133">Transmembrane helix</keyword>
<accession>A0ABT5Y462</accession>
<dbReference type="Proteomes" id="UP001221366">
    <property type="component" value="Unassembled WGS sequence"/>
</dbReference>
<evidence type="ECO:0000256" key="1">
    <source>
        <dbReference type="SAM" id="Phobius"/>
    </source>
</evidence>
<keyword evidence="1" id="KW-0472">Membrane</keyword>